<dbReference type="PANTHER" id="PTHR32319:SF0">
    <property type="entry name" value="BACTERIAL HEMOLYSIN-LIKE PROTEIN"/>
    <property type="match status" value="1"/>
</dbReference>
<dbReference type="InterPro" id="IPR036986">
    <property type="entry name" value="S4_RNA-bd_sf"/>
</dbReference>
<dbReference type="SMART" id="SM00363">
    <property type="entry name" value="S4"/>
    <property type="match status" value="1"/>
</dbReference>
<keyword evidence="1 3" id="KW-0694">RNA-binding</keyword>
<dbReference type="Gene3D" id="3.10.290.10">
    <property type="entry name" value="RNA-binding S4 domain"/>
    <property type="match status" value="1"/>
</dbReference>
<evidence type="ECO:0000256" key="1">
    <source>
        <dbReference type="ARBA" id="ARBA00022884"/>
    </source>
</evidence>
<organism evidence="6 7">
    <name type="scientific">Calothrix parasitica NIES-267</name>
    <dbReference type="NCBI Taxonomy" id="1973488"/>
    <lineage>
        <taxon>Bacteria</taxon>
        <taxon>Bacillati</taxon>
        <taxon>Cyanobacteriota</taxon>
        <taxon>Cyanophyceae</taxon>
        <taxon>Nostocales</taxon>
        <taxon>Calotrichaceae</taxon>
        <taxon>Calothrix</taxon>
    </lineage>
</organism>
<dbReference type="InterPro" id="IPR029063">
    <property type="entry name" value="SAM-dependent_MTases_sf"/>
</dbReference>
<dbReference type="SUPFAM" id="SSF55174">
    <property type="entry name" value="Alpha-L RNA-binding motif"/>
    <property type="match status" value="1"/>
</dbReference>
<feature type="region of interest" description="Disordered" evidence="4">
    <location>
        <begin position="138"/>
        <end position="171"/>
    </location>
</feature>
<dbReference type="GO" id="GO:0008168">
    <property type="term" value="F:methyltransferase activity"/>
    <property type="evidence" value="ECO:0007669"/>
    <property type="project" value="InterPro"/>
</dbReference>
<proteinExistence type="inferred from homology"/>
<dbReference type="Pfam" id="PF01479">
    <property type="entry name" value="S4"/>
    <property type="match status" value="1"/>
</dbReference>
<feature type="domain" description="RNA-binding S4" evidence="5">
    <location>
        <begin position="3"/>
        <end position="64"/>
    </location>
</feature>
<dbReference type="GO" id="GO:0003723">
    <property type="term" value="F:RNA binding"/>
    <property type="evidence" value="ECO:0007669"/>
    <property type="project" value="UniProtKB-KW"/>
</dbReference>
<dbReference type="InterPro" id="IPR002942">
    <property type="entry name" value="S4_RNA-bd"/>
</dbReference>
<name>A0A1Z4LNK5_9CYAN</name>
<dbReference type="PROSITE" id="PS50889">
    <property type="entry name" value="S4"/>
    <property type="match status" value="1"/>
</dbReference>
<gene>
    <name evidence="6" type="ORF">NIES267_22670</name>
</gene>
<dbReference type="SUPFAM" id="SSF53335">
    <property type="entry name" value="S-adenosyl-L-methionine-dependent methyltransferases"/>
    <property type="match status" value="1"/>
</dbReference>
<dbReference type="EMBL" id="AP018227">
    <property type="protein sequence ID" value="BAY82783.1"/>
    <property type="molecule type" value="Genomic_DNA"/>
</dbReference>
<evidence type="ECO:0000256" key="3">
    <source>
        <dbReference type="PROSITE-ProRule" id="PRU00182"/>
    </source>
</evidence>
<evidence type="ECO:0000259" key="5">
    <source>
        <dbReference type="SMART" id="SM00363"/>
    </source>
</evidence>
<dbReference type="NCBIfam" id="TIGR00478">
    <property type="entry name" value="tly"/>
    <property type="match status" value="1"/>
</dbReference>
<dbReference type="InterPro" id="IPR047048">
    <property type="entry name" value="TlyA"/>
</dbReference>
<dbReference type="Gene3D" id="3.40.50.150">
    <property type="entry name" value="Vaccinia Virus protein VP39"/>
    <property type="match status" value="1"/>
</dbReference>
<evidence type="ECO:0000313" key="7">
    <source>
        <dbReference type="Proteomes" id="UP000218418"/>
    </source>
</evidence>
<dbReference type="InterPro" id="IPR004538">
    <property type="entry name" value="Hemolysin_A/TlyA"/>
</dbReference>
<dbReference type="CDD" id="cd00165">
    <property type="entry name" value="S4"/>
    <property type="match status" value="1"/>
</dbReference>
<dbReference type="OrthoDB" id="9784736at2"/>
<keyword evidence="7" id="KW-1185">Reference proteome</keyword>
<dbReference type="Proteomes" id="UP000218418">
    <property type="component" value="Chromosome"/>
</dbReference>
<sequence length="325" mass="36116">MKQRLDVLLVEKGLSSSRQQAQRLIQAGEVLVDNELVDKAGTSVDVAAEIRVKQKSRFVSRGGEKLAKALDYFGIAVEGRVCLDGGISTGGFTDCLLQAGAKLVYGIDVGYGQVDWRLRNDERVVLRERTNLRHLTPEDLYGDKRRGREGERETRGQGDKGTRGQGEREMGRWGDGEKELVKNNRKNLPPLSETGEVYQREFPDLTVVDVSFISLNKVLPALWQLLQSPREALLLVKPQFEVGKNRVGKKGVVRNPDDQADAIFQVLQTAVELGWYYKGLTWSPITGPAGNIEYLLWLGCQSKTLQLDLAAIKQITSDAAASLKH</sequence>
<dbReference type="Pfam" id="PF01728">
    <property type="entry name" value="FtsJ"/>
    <property type="match status" value="1"/>
</dbReference>
<dbReference type="PANTHER" id="PTHR32319">
    <property type="entry name" value="BACTERIAL HEMOLYSIN-LIKE PROTEIN"/>
    <property type="match status" value="1"/>
</dbReference>
<dbReference type="GO" id="GO:0032259">
    <property type="term" value="P:methylation"/>
    <property type="evidence" value="ECO:0007669"/>
    <property type="project" value="InterPro"/>
</dbReference>
<evidence type="ECO:0000256" key="4">
    <source>
        <dbReference type="SAM" id="MobiDB-lite"/>
    </source>
</evidence>
<accession>A0A1Z4LNK5</accession>
<evidence type="ECO:0000313" key="6">
    <source>
        <dbReference type="EMBL" id="BAY82783.1"/>
    </source>
</evidence>
<dbReference type="AlphaFoldDB" id="A0A1Z4LNK5"/>
<dbReference type="InterPro" id="IPR002877">
    <property type="entry name" value="RNA_MeTrfase_FtsJ_dom"/>
</dbReference>
<evidence type="ECO:0000256" key="2">
    <source>
        <dbReference type="ARBA" id="ARBA00029460"/>
    </source>
</evidence>
<protein>
    <submittedName>
        <fullName evidence="6">Hemolysin A</fullName>
    </submittedName>
</protein>
<reference evidence="6 7" key="1">
    <citation type="submission" date="2017-06" db="EMBL/GenBank/DDBJ databases">
        <title>Genome sequencing of cyanobaciteial culture collection at National Institute for Environmental Studies (NIES).</title>
        <authorList>
            <person name="Hirose Y."/>
            <person name="Shimura Y."/>
            <person name="Fujisawa T."/>
            <person name="Nakamura Y."/>
            <person name="Kawachi M."/>
        </authorList>
    </citation>
    <scope>NUCLEOTIDE SEQUENCE [LARGE SCALE GENOMIC DNA]</scope>
    <source>
        <strain evidence="6 7">NIES-267</strain>
    </source>
</reference>
<comment type="similarity">
    <text evidence="2">Belongs to the TlyA family.</text>
</comment>